<proteinExistence type="predicted"/>
<evidence type="ECO:0000256" key="3">
    <source>
        <dbReference type="ARBA" id="ARBA00022833"/>
    </source>
</evidence>
<dbReference type="AlphaFoldDB" id="A0A6A4P0Z1"/>
<dbReference type="PANTHER" id="PTHR31251:SF169">
    <property type="entry name" value="SQUAMOSA PROMOTER-BINDING-LIKE PROTEIN 8"/>
    <property type="match status" value="1"/>
</dbReference>
<evidence type="ECO:0000256" key="2">
    <source>
        <dbReference type="ARBA" id="ARBA00022771"/>
    </source>
</evidence>
<dbReference type="InterPro" id="IPR036893">
    <property type="entry name" value="SBP_sf"/>
</dbReference>
<evidence type="ECO:0000259" key="6">
    <source>
        <dbReference type="PROSITE" id="PS51141"/>
    </source>
</evidence>
<dbReference type="GO" id="GO:0005634">
    <property type="term" value="C:nucleus"/>
    <property type="evidence" value="ECO:0007669"/>
    <property type="project" value="InterPro"/>
</dbReference>
<evidence type="ECO:0000313" key="8">
    <source>
        <dbReference type="Proteomes" id="UP000447434"/>
    </source>
</evidence>
<reference evidence="8" key="1">
    <citation type="journal article" date="2020" name="Nat. Commun.">
        <title>Genome sequence of the cluster root forming white lupin.</title>
        <authorList>
            <person name="Hufnagel B."/>
            <person name="Marques A."/>
            <person name="Soriano A."/>
            <person name="Marques L."/>
            <person name="Divol F."/>
            <person name="Doumas P."/>
            <person name="Sallet E."/>
            <person name="Mancinotti D."/>
            <person name="Carrere S."/>
            <person name="Marande W."/>
            <person name="Arribat S."/>
            <person name="Keller J."/>
            <person name="Huneau C."/>
            <person name="Blein T."/>
            <person name="Aime D."/>
            <person name="Laguerre M."/>
            <person name="Taylor J."/>
            <person name="Schubert V."/>
            <person name="Nelson M."/>
            <person name="Geu-Flores F."/>
            <person name="Crespi M."/>
            <person name="Gallardo-Guerrero K."/>
            <person name="Delaux P.-M."/>
            <person name="Salse J."/>
            <person name="Berges H."/>
            <person name="Guyot R."/>
            <person name="Gouzy J."/>
            <person name="Peret B."/>
        </authorList>
    </citation>
    <scope>NUCLEOTIDE SEQUENCE [LARGE SCALE GENOMIC DNA]</scope>
    <source>
        <strain evidence="8">cv. Amiga</strain>
    </source>
</reference>
<dbReference type="EMBL" id="WOCE01000019">
    <property type="protein sequence ID" value="KAE9592277.1"/>
    <property type="molecule type" value="Genomic_DNA"/>
</dbReference>
<protein>
    <submittedName>
        <fullName evidence="7">Putative transcription factor SBP family</fullName>
    </submittedName>
</protein>
<name>A0A6A4P0Z1_LUPAL</name>
<comment type="caution">
    <text evidence="7">The sequence shown here is derived from an EMBL/GenBank/DDBJ whole genome shotgun (WGS) entry which is preliminary data.</text>
</comment>
<dbReference type="Pfam" id="PF03110">
    <property type="entry name" value="SBP"/>
    <property type="match status" value="1"/>
</dbReference>
<keyword evidence="1" id="KW-0479">Metal-binding</keyword>
<keyword evidence="2 4" id="KW-0863">Zinc-finger</keyword>
<sequence length="261" mass="28972">MLEYEWDNPSTTMLTGNEGGATTKPDQTHHQTLNHNHTFLPEPNQFLSPTLTTTNTTTTDFSHYHFFNFNPPHPPQNHPFFHPRATHSASTPSFSTLPPSMLSLNQFPPLNRTSYGPQPGPIPVSNSGRVYWPTGFSGSDGLGLNLGIRTCFPSSSLVEPGLTSSSLMSNSPRCQVQGCNADLSDAKLYHRRHKVCEFHSKAATVIAAGLTQRFCQQCSRLHLNLNDSGVLNYTVVAHNIRVSKFSTLFLNCAYYYINVLM</sequence>
<evidence type="ECO:0000256" key="1">
    <source>
        <dbReference type="ARBA" id="ARBA00022723"/>
    </source>
</evidence>
<accession>A0A6A4P0Z1</accession>
<feature type="region of interest" description="Disordered" evidence="5">
    <location>
        <begin position="1"/>
        <end position="26"/>
    </location>
</feature>
<feature type="domain" description="SBP-type" evidence="6">
    <location>
        <begin position="171"/>
        <end position="245"/>
    </location>
</feature>
<dbReference type="InterPro" id="IPR004333">
    <property type="entry name" value="SBP_dom"/>
</dbReference>
<keyword evidence="8" id="KW-1185">Reference proteome</keyword>
<dbReference type="OrthoDB" id="514967at2759"/>
<evidence type="ECO:0000256" key="4">
    <source>
        <dbReference type="PROSITE-ProRule" id="PRU00470"/>
    </source>
</evidence>
<dbReference type="Gene3D" id="4.10.1100.10">
    <property type="entry name" value="Transcription factor, SBP-box domain"/>
    <property type="match status" value="1"/>
</dbReference>
<dbReference type="Proteomes" id="UP000447434">
    <property type="component" value="Chromosome 19"/>
</dbReference>
<dbReference type="PANTHER" id="PTHR31251">
    <property type="entry name" value="SQUAMOSA PROMOTER-BINDING-LIKE PROTEIN 4"/>
    <property type="match status" value="1"/>
</dbReference>
<dbReference type="SUPFAM" id="SSF103612">
    <property type="entry name" value="SBT domain"/>
    <property type="match status" value="1"/>
</dbReference>
<dbReference type="GO" id="GO:0003677">
    <property type="term" value="F:DNA binding"/>
    <property type="evidence" value="ECO:0007669"/>
    <property type="project" value="InterPro"/>
</dbReference>
<evidence type="ECO:0000256" key="5">
    <source>
        <dbReference type="SAM" id="MobiDB-lite"/>
    </source>
</evidence>
<dbReference type="InterPro" id="IPR044817">
    <property type="entry name" value="SBP-like"/>
</dbReference>
<gene>
    <name evidence="7" type="ORF">Lalb_Chr19g0127501</name>
</gene>
<organism evidence="7 8">
    <name type="scientific">Lupinus albus</name>
    <name type="common">White lupine</name>
    <name type="synonym">Lupinus termis</name>
    <dbReference type="NCBI Taxonomy" id="3870"/>
    <lineage>
        <taxon>Eukaryota</taxon>
        <taxon>Viridiplantae</taxon>
        <taxon>Streptophyta</taxon>
        <taxon>Embryophyta</taxon>
        <taxon>Tracheophyta</taxon>
        <taxon>Spermatophyta</taxon>
        <taxon>Magnoliopsida</taxon>
        <taxon>eudicotyledons</taxon>
        <taxon>Gunneridae</taxon>
        <taxon>Pentapetalae</taxon>
        <taxon>rosids</taxon>
        <taxon>fabids</taxon>
        <taxon>Fabales</taxon>
        <taxon>Fabaceae</taxon>
        <taxon>Papilionoideae</taxon>
        <taxon>50 kb inversion clade</taxon>
        <taxon>genistoids sensu lato</taxon>
        <taxon>core genistoids</taxon>
        <taxon>Genisteae</taxon>
        <taxon>Lupinus</taxon>
    </lineage>
</organism>
<keyword evidence="3" id="KW-0862">Zinc</keyword>
<evidence type="ECO:0000313" key="7">
    <source>
        <dbReference type="EMBL" id="KAE9592277.1"/>
    </source>
</evidence>
<dbReference type="PROSITE" id="PS51141">
    <property type="entry name" value="ZF_SBP"/>
    <property type="match status" value="1"/>
</dbReference>
<dbReference type="GO" id="GO:0008270">
    <property type="term" value="F:zinc ion binding"/>
    <property type="evidence" value="ECO:0007669"/>
    <property type="project" value="UniProtKB-KW"/>
</dbReference>